<dbReference type="Gene3D" id="3.30.470.10">
    <property type="match status" value="1"/>
</dbReference>
<dbReference type="EC" id="2.6.1.42" evidence="6"/>
<comment type="pathway">
    <text evidence="3">Amino-acid biosynthesis; L-valine biosynthesis; L-valine from pyruvate: step 4/4.</text>
</comment>
<comment type="caution">
    <text evidence="10">The sequence shown here is derived from an EMBL/GenBank/DDBJ whole genome shotgun (WGS) entry which is preliminary data.</text>
</comment>
<keyword evidence="10" id="KW-0808">Transferase</keyword>
<evidence type="ECO:0000256" key="8">
    <source>
        <dbReference type="ARBA" id="ARBA00048798"/>
    </source>
</evidence>
<sequence>MAIPHETAWLNGEFLPLQEARISPLDRGFLFGDGIYEVVPIYDGQPFELEAHLDRLEYSLGEIRLRNPLSRAQWRSMIAELVERNGGGDQTVYFQITRGADSQRDHGFPDPDLAPTCFAMSSPLAPAPARFASDGARAHLVEDIRWRRCDIKATGLLANAMAKQAARDAGADEALLHRDGQLIEGSSMTLFLVENGALLTPPKGPSILPGITRDVVINLARDLGVAVEEAPLAMTRLQSCDELWFTSSSREIMPVTQVDGITIGDGRPGPVWQRFQQTLSERTRVQSSTVKVS</sequence>
<dbReference type="SUPFAM" id="SSF56752">
    <property type="entry name" value="D-aminoacid aminotransferase-like PLP-dependent enzymes"/>
    <property type="match status" value="1"/>
</dbReference>
<comment type="similarity">
    <text evidence="5">Belongs to the class-IV pyridoxal-phosphate-dependent aminotransferase family.</text>
</comment>
<dbReference type="Proteomes" id="UP001239019">
    <property type="component" value="Unassembled WGS sequence"/>
</dbReference>
<comment type="catalytic activity">
    <reaction evidence="7">
        <text>L-valine + 2-oxoglutarate = 3-methyl-2-oxobutanoate + L-glutamate</text>
        <dbReference type="Rhea" id="RHEA:24813"/>
        <dbReference type="ChEBI" id="CHEBI:11851"/>
        <dbReference type="ChEBI" id="CHEBI:16810"/>
        <dbReference type="ChEBI" id="CHEBI:29985"/>
        <dbReference type="ChEBI" id="CHEBI:57762"/>
        <dbReference type="EC" id="2.6.1.42"/>
    </reaction>
</comment>
<comment type="catalytic activity">
    <reaction evidence="8">
        <text>L-isoleucine + 2-oxoglutarate = (S)-3-methyl-2-oxopentanoate + L-glutamate</text>
        <dbReference type="Rhea" id="RHEA:24801"/>
        <dbReference type="ChEBI" id="CHEBI:16810"/>
        <dbReference type="ChEBI" id="CHEBI:29985"/>
        <dbReference type="ChEBI" id="CHEBI:35146"/>
        <dbReference type="ChEBI" id="CHEBI:58045"/>
        <dbReference type="EC" id="2.6.1.42"/>
    </reaction>
</comment>
<evidence type="ECO:0000256" key="5">
    <source>
        <dbReference type="ARBA" id="ARBA00009320"/>
    </source>
</evidence>
<accession>A0ABU0W417</accession>
<comment type="pathway">
    <text evidence="2">Amino-acid biosynthesis; L-isoleucine biosynthesis; L-isoleucine from 2-oxobutanoate: step 4/4.</text>
</comment>
<protein>
    <recommendedName>
        <fullName evidence="6">branched-chain-amino-acid transaminase</fullName>
        <ecNumber evidence="6">2.6.1.42</ecNumber>
    </recommendedName>
</protein>
<dbReference type="PANTHER" id="PTHR42743">
    <property type="entry name" value="AMINO-ACID AMINOTRANSFERASE"/>
    <property type="match status" value="1"/>
</dbReference>
<dbReference type="InterPro" id="IPR043132">
    <property type="entry name" value="BCAT-like_C"/>
</dbReference>
<keyword evidence="10" id="KW-0032">Aminotransferase</keyword>
<evidence type="ECO:0000256" key="3">
    <source>
        <dbReference type="ARBA" id="ARBA00004931"/>
    </source>
</evidence>
<comment type="catalytic activity">
    <reaction evidence="9">
        <text>L-leucine + 2-oxoglutarate = 4-methyl-2-oxopentanoate + L-glutamate</text>
        <dbReference type="Rhea" id="RHEA:18321"/>
        <dbReference type="ChEBI" id="CHEBI:16810"/>
        <dbReference type="ChEBI" id="CHEBI:17865"/>
        <dbReference type="ChEBI" id="CHEBI:29985"/>
        <dbReference type="ChEBI" id="CHEBI:57427"/>
        <dbReference type="EC" id="2.6.1.42"/>
    </reaction>
</comment>
<evidence type="ECO:0000256" key="1">
    <source>
        <dbReference type="ARBA" id="ARBA00003109"/>
    </source>
</evidence>
<name>A0ABU0W417_9GAMM</name>
<dbReference type="InterPro" id="IPR050571">
    <property type="entry name" value="Class-IV_PLP-Dep_Aminotrnsfr"/>
</dbReference>
<evidence type="ECO:0000313" key="10">
    <source>
        <dbReference type="EMBL" id="MDQ2068763.1"/>
    </source>
</evidence>
<dbReference type="Gene3D" id="3.20.10.10">
    <property type="entry name" value="D-amino Acid Aminotransferase, subunit A, domain 2"/>
    <property type="match status" value="1"/>
</dbReference>
<dbReference type="CDD" id="cd01558">
    <property type="entry name" value="D-AAT_like"/>
    <property type="match status" value="1"/>
</dbReference>
<dbReference type="InterPro" id="IPR043131">
    <property type="entry name" value="BCAT-like_N"/>
</dbReference>
<comment type="function">
    <text evidence="1">Acts on leucine, isoleucine and valine.</text>
</comment>
<evidence type="ECO:0000313" key="11">
    <source>
        <dbReference type="Proteomes" id="UP001239019"/>
    </source>
</evidence>
<dbReference type="RefSeq" id="WP_306727240.1">
    <property type="nucleotide sequence ID" value="NZ_JAVDDT010000001.1"/>
</dbReference>
<organism evidence="10 11">
    <name type="scientific">Natronospira bacteriovora</name>
    <dbReference type="NCBI Taxonomy" id="3069753"/>
    <lineage>
        <taxon>Bacteria</taxon>
        <taxon>Pseudomonadati</taxon>
        <taxon>Pseudomonadota</taxon>
        <taxon>Gammaproteobacteria</taxon>
        <taxon>Natronospirales</taxon>
        <taxon>Natronospiraceae</taxon>
        <taxon>Natronospira</taxon>
    </lineage>
</organism>
<dbReference type="Pfam" id="PF01063">
    <property type="entry name" value="Aminotran_4"/>
    <property type="match status" value="1"/>
</dbReference>
<evidence type="ECO:0000256" key="9">
    <source>
        <dbReference type="ARBA" id="ARBA00049229"/>
    </source>
</evidence>
<evidence type="ECO:0000256" key="7">
    <source>
        <dbReference type="ARBA" id="ARBA00048212"/>
    </source>
</evidence>
<comment type="pathway">
    <text evidence="4">Amino-acid biosynthesis; L-leucine biosynthesis; L-leucine from 3-methyl-2-oxobutanoate: step 4/4.</text>
</comment>
<gene>
    <name evidence="10" type="ORF">RBH19_02605</name>
</gene>
<keyword evidence="11" id="KW-1185">Reference proteome</keyword>
<dbReference type="PANTHER" id="PTHR42743:SF11">
    <property type="entry name" value="AMINODEOXYCHORISMATE LYASE"/>
    <property type="match status" value="1"/>
</dbReference>
<dbReference type="InterPro" id="IPR036038">
    <property type="entry name" value="Aminotransferase-like"/>
</dbReference>
<reference evidence="10 11" key="1">
    <citation type="submission" date="2023-08" db="EMBL/GenBank/DDBJ databases">
        <title>Whole-genome sequencing of halo(alkali)philic microorganisms from hypersaline lakes.</title>
        <authorList>
            <person name="Sorokin D.Y."/>
            <person name="Abbas B."/>
            <person name="Merkel A.Y."/>
        </authorList>
    </citation>
    <scope>NUCLEOTIDE SEQUENCE [LARGE SCALE GENOMIC DNA]</scope>
    <source>
        <strain evidence="10 11">AB-CW4</strain>
    </source>
</reference>
<evidence type="ECO:0000256" key="6">
    <source>
        <dbReference type="ARBA" id="ARBA00013053"/>
    </source>
</evidence>
<dbReference type="InterPro" id="IPR001544">
    <property type="entry name" value="Aminotrans_IV"/>
</dbReference>
<evidence type="ECO:0000256" key="2">
    <source>
        <dbReference type="ARBA" id="ARBA00004824"/>
    </source>
</evidence>
<dbReference type="EMBL" id="JAVDDT010000001">
    <property type="protein sequence ID" value="MDQ2068763.1"/>
    <property type="molecule type" value="Genomic_DNA"/>
</dbReference>
<evidence type="ECO:0000256" key="4">
    <source>
        <dbReference type="ARBA" id="ARBA00005072"/>
    </source>
</evidence>
<dbReference type="GO" id="GO:0008483">
    <property type="term" value="F:transaminase activity"/>
    <property type="evidence" value="ECO:0007669"/>
    <property type="project" value="UniProtKB-KW"/>
</dbReference>
<proteinExistence type="inferred from homology"/>